<keyword evidence="4" id="KW-0539">Nucleus</keyword>
<dbReference type="Proteomes" id="UP000822688">
    <property type="component" value="Chromosome V"/>
</dbReference>
<evidence type="ECO:0000256" key="1">
    <source>
        <dbReference type="ARBA" id="ARBA00023015"/>
    </source>
</evidence>
<organism evidence="7 8">
    <name type="scientific">Ceratodon purpureus</name>
    <name type="common">Fire moss</name>
    <name type="synonym">Dicranum purpureum</name>
    <dbReference type="NCBI Taxonomy" id="3225"/>
    <lineage>
        <taxon>Eukaryota</taxon>
        <taxon>Viridiplantae</taxon>
        <taxon>Streptophyta</taxon>
        <taxon>Embryophyta</taxon>
        <taxon>Bryophyta</taxon>
        <taxon>Bryophytina</taxon>
        <taxon>Bryopsida</taxon>
        <taxon>Dicranidae</taxon>
        <taxon>Pseudoditrichales</taxon>
        <taxon>Ditrichaceae</taxon>
        <taxon>Ceratodon</taxon>
    </lineage>
</organism>
<name>A0A8T0HT09_CERPU</name>
<evidence type="ECO:0000256" key="3">
    <source>
        <dbReference type="ARBA" id="ARBA00023163"/>
    </source>
</evidence>
<evidence type="ECO:0000313" key="8">
    <source>
        <dbReference type="Proteomes" id="UP000822688"/>
    </source>
</evidence>
<gene>
    <name evidence="7" type="ORF">KC19_VG240300</name>
</gene>
<keyword evidence="1" id="KW-0805">Transcription regulation</keyword>
<evidence type="ECO:0000313" key="7">
    <source>
        <dbReference type="EMBL" id="KAG0574170.1"/>
    </source>
</evidence>
<dbReference type="SUPFAM" id="SSF101936">
    <property type="entry name" value="DNA-binding pseudobarrel domain"/>
    <property type="match status" value="2"/>
</dbReference>
<dbReference type="EMBL" id="CM026426">
    <property type="protein sequence ID" value="KAG0574170.1"/>
    <property type="molecule type" value="Genomic_DNA"/>
</dbReference>
<protein>
    <recommendedName>
        <fullName evidence="6">TF-B3 domain-containing protein</fullName>
    </recommendedName>
</protein>
<evidence type="ECO:0000256" key="2">
    <source>
        <dbReference type="ARBA" id="ARBA00023125"/>
    </source>
</evidence>
<feature type="region of interest" description="Disordered" evidence="5">
    <location>
        <begin position="183"/>
        <end position="210"/>
    </location>
</feature>
<dbReference type="Gene3D" id="2.40.330.10">
    <property type="entry name" value="DNA-binding pseudobarrel domain"/>
    <property type="match status" value="2"/>
</dbReference>
<feature type="domain" description="TF-B3" evidence="6">
    <location>
        <begin position="38"/>
        <end position="138"/>
    </location>
</feature>
<reference evidence="7" key="1">
    <citation type="submission" date="2020-06" db="EMBL/GenBank/DDBJ databases">
        <title>WGS assembly of Ceratodon purpureus strain R40.</title>
        <authorList>
            <person name="Carey S.B."/>
            <person name="Jenkins J."/>
            <person name="Shu S."/>
            <person name="Lovell J.T."/>
            <person name="Sreedasyam A."/>
            <person name="Maumus F."/>
            <person name="Tiley G.P."/>
            <person name="Fernandez-Pozo N."/>
            <person name="Barry K."/>
            <person name="Chen C."/>
            <person name="Wang M."/>
            <person name="Lipzen A."/>
            <person name="Daum C."/>
            <person name="Saski C.A."/>
            <person name="Payton A.C."/>
            <person name="Mcbreen J.C."/>
            <person name="Conrad R.E."/>
            <person name="Kollar L.M."/>
            <person name="Olsson S."/>
            <person name="Huttunen S."/>
            <person name="Landis J.B."/>
            <person name="Wickett N.J."/>
            <person name="Johnson M.G."/>
            <person name="Rensing S.A."/>
            <person name="Grimwood J."/>
            <person name="Schmutz J."/>
            <person name="Mcdaniel S.F."/>
        </authorList>
    </citation>
    <scope>NUCLEOTIDE SEQUENCE</scope>
    <source>
        <strain evidence="7">R40</strain>
    </source>
</reference>
<evidence type="ECO:0000256" key="5">
    <source>
        <dbReference type="SAM" id="MobiDB-lite"/>
    </source>
</evidence>
<dbReference type="AlphaFoldDB" id="A0A8T0HT09"/>
<dbReference type="PROSITE" id="PS50863">
    <property type="entry name" value="B3"/>
    <property type="match status" value="1"/>
</dbReference>
<dbReference type="CDD" id="cd10017">
    <property type="entry name" value="B3_DNA"/>
    <property type="match status" value="1"/>
</dbReference>
<dbReference type="PANTHER" id="PTHR31674">
    <property type="entry name" value="B3 DOMAIN-CONTAINING PROTEIN REM-LIKE 3-RELATED"/>
    <property type="match status" value="1"/>
</dbReference>
<evidence type="ECO:0000259" key="6">
    <source>
        <dbReference type="PROSITE" id="PS50863"/>
    </source>
</evidence>
<keyword evidence="3" id="KW-0804">Transcription</keyword>
<accession>A0A8T0HT09</accession>
<dbReference type="GO" id="GO:0003677">
    <property type="term" value="F:DNA binding"/>
    <property type="evidence" value="ECO:0007669"/>
    <property type="project" value="UniProtKB-KW"/>
</dbReference>
<dbReference type="PANTHER" id="PTHR31674:SF25">
    <property type="entry name" value="B3 DOMAIN-CONTAINING TRANSCRIPTION FACTOR VRN1-LIKE"/>
    <property type="match status" value="1"/>
</dbReference>
<dbReference type="InterPro" id="IPR039218">
    <property type="entry name" value="REM_fam"/>
</dbReference>
<dbReference type="InterPro" id="IPR003340">
    <property type="entry name" value="B3_DNA-bd"/>
</dbReference>
<proteinExistence type="predicted"/>
<comment type="caution">
    <text evidence="7">The sequence shown here is derived from an EMBL/GenBank/DDBJ whole genome shotgun (WGS) entry which is preliminary data.</text>
</comment>
<sequence>MVRLEITEHSAMADPKSGEVVNEGEISIIRELNGCNVVYFAVDVLNVVDLHRLEIPKSFTPCSGWPGVLDVLLVISSSPTKEWPLQLKRVEPGSKLTAISIGDCYREFITDNDITIGDLLVFEVVDPQCLVFTIKRHRPAAANQAKKIEDIAGLATDPRPRPEPVKIAPLYLEIPAPLEATGSSALRRASSAPIDPRSRPEPAKIAPKTPEIPAPLVATASSAPRRASSNGLWVPQFCKTLRVSHTKPGKASCLDVPTLDWRTHGTEQFEDHFFTLAGPIAEGVVKSVVHVTPKQTFCFFTSRWYDFCTRNKLKVGDTVLFAKTGPASFEVSKKTPGKFLFV</sequence>
<keyword evidence="2" id="KW-0238">DNA-binding</keyword>
<evidence type="ECO:0000256" key="4">
    <source>
        <dbReference type="ARBA" id="ARBA00023242"/>
    </source>
</evidence>
<dbReference type="InterPro" id="IPR015300">
    <property type="entry name" value="DNA-bd_pseudobarrel_sf"/>
</dbReference>
<keyword evidence="8" id="KW-1185">Reference proteome</keyword>